<dbReference type="SMART" id="SM00028">
    <property type="entry name" value="TPR"/>
    <property type="match status" value="7"/>
</dbReference>
<comment type="similarity">
    <text evidence="5">Belongs to the Rap family.</text>
</comment>
<dbReference type="PANTHER" id="PTHR46630">
    <property type="entry name" value="TETRATRICOPEPTIDE REPEAT PROTEIN 29"/>
    <property type="match status" value="1"/>
</dbReference>
<comment type="caution">
    <text evidence="6">The sequence shown here is derived from an EMBL/GenBank/DDBJ whole genome shotgun (WGS) entry which is preliminary data.</text>
</comment>
<dbReference type="EMBL" id="AZHW01001419">
    <property type="protein sequence ID" value="ETW92624.1"/>
    <property type="molecule type" value="Genomic_DNA"/>
</dbReference>
<dbReference type="Pfam" id="PF13181">
    <property type="entry name" value="TPR_8"/>
    <property type="match status" value="1"/>
</dbReference>
<evidence type="ECO:0000256" key="4">
    <source>
        <dbReference type="ARBA" id="ARBA00022803"/>
    </source>
</evidence>
<sequence length="512" mass="56775">EQMWDGEKALEAVLQEAVSAGFYDAFHSPMDDGICRFSQKALQCSIYHNLPDTQRQHLHMDVARALETVYAEQLERVSGLLAWHYMQAGQPEHALPYWREVAREAAQWGDYTDAIDLLERMLSAIDHLPKRQQRRLRLECLLDRAHWLTALGRCRESAELLQTEYEAFSAVRESRLRGQYALALSLAHSQEGTWDQAVASAQQAIEDAGACQDGATAGQAYAILAMERYRIGRADEGASYSRQAISLLEQPETDTKRALAYFVLGLNCIVLGHFNEAIEAEAQTQEVGEALADPQLQASAAWATGWALATQGDWSAAMAACQRALATALDALTVAFSLGVLGYAHLEQGKPQKAVPYLEQAIRTMIQCGYERMQGLYTAYLGTAHLQQGELDRAQTLVQASQQIANATADRFGSGWSLRLLGQVAQRRGALEEAREHLDHAVRAFLSIRASFEVARTQLHLAEVACEQGEYQTASVHALDAYHRFTKLKVPIYIRHTQTWAASWGLALDGAA</sequence>
<dbReference type="PANTHER" id="PTHR46630:SF1">
    <property type="entry name" value="TETRATRICOPEPTIDE REPEAT PROTEIN 29"/>
    <property type="match status" value="1"/>
</dbReference>
<feature type="non-terminal residue" evidence="6">
    <location>
        <position position="1"/>
    </location>
</feature>
<dbReference type="InterPro" id="IPR011990">
    <property type="entry name" value="TPR-like_helical_dom_sf"/>
</dbReference>
<dbReference type="Gene3D" id="1.25.40.10">
    <property type="entry name" value="Tetratricopeptide repeat domain"/>
    <property type="match status" value="3"/>
</dbReference>
<evidence type="ECO:0000256" key="3">
    <source>
        <dbReference type="ARBA" id="ARBA00022737"/>
    </source>
</evidence>
<keyword evidence="7" id="KW-1185">Reference proteome</keyword>
<name>W4L3Z0_ENTF1</name>
<dbReference type="InterPro" id="IPR019734">
    <property type="entry name" value="TPR_rpt"/>
</dbReference>
<evidence type="ECO:0000313" key="6">
    <source>
        <dbReference type="EMBL" id="ETW92624.1"/>
    </source>
</evidence>
<dbReference type="Pfam" id="PF13424">
    <property type="entry name" value="TPR_12"/>
    <property type="match status" value="1"/>
</dbReference>
<evidence type="ECO:0000256" key="2">
    <source>
        <dbReference type="ARBA" id="ARBA00022490"/>
    </source>
</evidence>
<accession>W4L3Z0</accession>
<dbReference type="InterPro" id="IPR051476">
    <property type="entry name" value="Bac_ResReg_Asp_Phosphatase"/>
</dbReference>
<reference evidence="6 7" key="1">
    <citation type="journal article" date="2014" name="Nature">
        <title>An environmental bacterial taxon with a large and distinct metabolic repertoire.</title>
        <authorList>
            <person name="Wilson M.C."/>
            <person name="Mori T."/>
            <person name="Ruckert C."/>
            <person name="Uria A.R."/>
            <person name="Helf M.J."/>
            <person name="Takada K."/>
            <person name="Gernert C."/>
            <person name="Steffens U.A."/>
            <person name="Heycke N."/>
            <person name="Schmitt S."/>
            <person name="Rinke C."/>
            <person name="Helfrich E.J."/>
            <person name="Brachmann A.O."/>
            <person name="Gurgui C."/>
            <person name="Wakimoto T."/>
            <person name="Kracht M."/>
            <person name="Crusemann M."/>
            <person name="Hentschel U."/>
            <person name="Abe I."/>
            <person name="Matsunaga S."/>
            <person name="Kalinowski J."/>
            <person name="Takeyama H."/>
            <person name="Piel J."/>
        </authorList>
    </citation>
    <scope>NUCLEOTIDE SEQUENCE [LARGE SCALE GENOMIC DNA]</scope>
    <source>
        <strain evidence="7">TSY1</strain>
    </source>
</reference>
<keyword evidence="4" id="KW-0802">TPR repeat</keyword>
<comment type="subcellular location">
    <subcellularLocation>
        <location evidence="1">Cytoplasm</location>
    </subcellularLocation>
</comment>
<protein>
    <submittedName>
        <fullName evidence="6">Uncharacterized protein</fullName>
    </submittedName>
</protein>
<evidence type="ECO:0000256" key="5">
    <source>
        <dbReference type="ARBA" id="ARBA00038253"/>
    </source>
</evidence>
<dbReference type="GO" id="GO:0005737">
    <property type="term" value="C:cytoplasm"/>
    <property type="evidence" value="ECO:0007669"/>
    <property type="project" value="UniProtKB-SubCell"/>
</dbReference>
<dbReference type="Proteomes" id="UP000019141">
    <property type="component" value="Unassembled WGS sequence"/>
</dbReference>
<evidence type="ECO:0000256" key="1">
    <source>
        <dbReference type="ARBA" id="ARBA00004496"/>
    </source>
</evidence>
<dbReference type="HOGENOM" id="CLU_531607_0_0_7"/>
<keyword evidence="2" id="KW-0963">Cytoplasm</keyword>
<keyword evidence="3" id="KW-0677">Repeat</keyword>
<proteinExistence type="inferred from homology"/>
<gene>
    <name evidence="6" type="ORF">ETSY1_42825</name>
</gene>
<organism evidence="6 7">
    <name type="scientific">Entotheonella factor</name>
    <dbReference type="NCBI Taxonomy" id="1429438"/>
    <lineage>
        <taxon>Bacteria</taxon>
        <taxon>Pseudomonadati</taxon>
        <taxon>Nitrospinota/Tectimicrobiota group</taxon>
        <taxon>Candidatus Tectimicrobiota</taxon>
        <taxon>Candidatus Entotheonellia</taxon>
        <taxon>Candidatus Entotheonellales</taxon>
        <taxon>Candidatus Entotheonellaceae</taxon>
        <taxon>Candidatus Entotheonella</taxon>
    </lineage>
</organism>
<dbReference type="SUPFAM" id="SSF48452">
    <property type="entry name" value="TPR-like"/>
    <property type="match status" value="3"/>
</dbReference>
<evidence type="ECO:0000313" key="7">
    <source>
        <dbReference type="Proteomes" id="UP000019141"/>
    </source>
</evidence>
<dbReference type="AlphaFoldDB" id="W4L3Z0"/>